<evidence type="ECO:0000313" key="3">
    <source>
        <dbReference type="EMBL" id="MED6269572.1"/>
    </source>
</evidence>
<comment type="caution">
    <text evidence="3">The sequence shown here is derived from an EMBL/GenBank/DDBJ whole genome shotgun (WGS) entry which is preliminary data.</text>
</comment>
<proteinExistence type="predicted"/>
<keyword evidence="2" id="KW-1133">Transmembrane helix</keyword>
<feature type="compositionally biased region" description="Polar residues" evidence="1">
    <location>
        <begin position="63"/>
        <end position="74"/>
    </location>
</feature>
<keyword evidence="2" id="KW-0812">Transmembrane</keyword>
<evidence type="ECO:0000256" key="2">
    <source>
        <dbReference type="SAM" id="Phobius"/>
    </source>
</evidence>
<feature type="region of interest" description="Disordered" evidence="1">
    <location>
        <begin position="50"/>
        <end position="74"/>
    </location>
</feature>
<sequence length="111" mass="12355">MNLTEVKSACQPKVKQDMHQISIRCASFSLFYPTIVGLLSATFRINPQFPLNSDTTRKPDPSNAHQNVNKGPDSSQAGVLFLCKFASFISRIRLKQHRQVNGLSSKRGGHI</sequence>
<accession>A0ABU7D3R7</accession>
<evidence type="ECO:0000256" key="1">
    <source>
        <dbReference type="SAM" id="MobiDB-lite"/>
    </source>
</evidence>
<protein>
    <submittedName>
        <fullName evidence="3">Uncharacterized protein</fullName>
    </submittedName>
</protein>
<dbReference type="Proteomes" id="UP001352852">
    <property type="component" value="Unassembled WGS sequence"/>
</dbReference>
<feature type="transmembrane region" description="Helical" evidence="2">
    <location>
        <begin position="21"/>
        <end position="43"/>
    </location>
</feature>
<reference evidence="3 4" key="1">
    <citation type="submission" date="2021-06" db="EMBL/GenBank/DDBJ databases">
        <authorList>
            <person name="Palmer J.M."/>
        </authorList>
    </citation>
    <scope>NUCLEOTIDE SEQUENCE [LARGE SCALE GENOMIC DNA]</scope>
    <source>
        <strain evidence="3 4">CL_MEX2019</strain>
        <tissue evidence="3">Muscle</tissue>
    </source>
</reference>
<organism evidence="3 4">
    <name type="scientific">Characodon lateralis</name>
    <dbReference type="NCBI Taxonomy" id="208331"/>
    <lineage>
        <taxon>Eukaryota</taxon>
        <taxon>Metazoa</taxon>
        <taxon>Chordata</taxon>
        <taxon>Craniata</taxon>
        <taxon>Vertebrata</taxon>
        <taxon>Euteleostomi</taxon>
        <taxon>Actinopterygii</taxon>
        <taxon>Neopterygii</taxon>
        <taxon>Teleostei</taxon>
        <taxon>Neoteleostei</taxon>
        <taxon>Acanthomorphata</taxon>
        <taxon>Ovalentaria</taxon>
        <taxon>Atherinomorphae</taxon>
        <taxon>Cyprinodontiformes</taxon>
        <taxon>Goodeidae</taxon>
        <taxon>Characodon</taxon>
    </lineage>
</organism>
<evidence type="ECO:0000313" key="4">
    <source>
        <dbReference type="Proteomes" id="UP001352852"/>
    </source>
</evidence>
<name>A0ABU7D3R7_9TELE</name>
<gene>
    <name evidence="3" type="ORF">CHARACLAT_000792</name>
</gene>
<keyword evidence="2" id="KW-0472">Membrane</keyword>
<keyword evidence="4" id="KW-1185">Reference proteome</keyword>
<dbReference type="EMBL" id="JAHUTJ010016422">
    <property type="protein sequence ID" value="MED6269572.1"/>
    <property type="molecule type" value="Genomic_DNA"/>
</dbReference>